<feature type="compositionally biased region" description="Basic residues" evidence="3">
    <location>
        <begin position="750"/>
        <end position="766"/>
    </location>
</feature>
<dbReference type="Gene3D" id="3.30.1370.210">
    <property type="match status" value="1"/>
</dbReference>
<feature type="domain" description="C3H1-type" evidence="4">
    <location>
        <begin position="798"/>
        <end position="825"/>
    </location>
</feature>
<sequence>MSSQGSYNPQSGQGPQTPRTPPFLQHPPAALPPLPHNFQQGPLLPSPQVLPRPGQPGLPLYQHGPMVPHLAVRQVPPGLPNTGQPYLPPPPTVHGSAWLPHVYTTAPPNPQGLQHSSYLAPGLPPPPPPPPGSHNMEMLQVPLPPGSLPPTPSHGQTLYRAPMHQLPHQPVAVQGLQQIPPPPPLPPTFSSFALSGNTLEATVGNPGMSSMVTTPPPPPLPLPSSSPPPIPPSSPPVFSPASVSMPLFAGSNVPCGSNPHSRTLSGYKSGTLGSVAVVKPLNGGQHNIPVHDFSEDDGSLFLEVRSGSKLNYPGGDVFSLNRIVASDVPCPPKPAEEKIVQKIEDLCQLIAKNGSSYEDMARLKESGNPEFKFLFGGEPGSEAAIAHEYFLWMKKQCLLACKSDKIQPAMSTNHLMVTTEPHSPADSDMEMEDDITRSEVDQAMNQPVESASQATDPVSSKFDAKKQLHTLSSSAGSQAATMVLSERQGEEGSKLVSSRDELTFGRSVFGVQSPVKSSTFLADDNSSSKAAAAAECIYSDSYSGQVMKGRSPFSLLQDYASNDNSDDDEDPCLKDANPETVSPLVAVGTENLHRDTRLDLKGHTGSKSLYKTERGFGLLPESGMSYKAPDFSSYSQREVKETVPISIDSGLSTKLIDAKYDNQTSVNNAASHNAFPKEDVLGGGGENAAFSGKYEYNKDKNEKSTSNAQKIDRFGRLVREGVTDSDSDDSHHARRQNKRGRSRSQSPLDRRRRNRPRRRREKRSRSRSWSPRNQRSGSRSPSSRHAGEFSSGNRRREKGQLAVCFNFRRGRCYRGASCRYMHHDSEKSDGSKRQRSKQQEVQLPPSSMNCNTHEGNKKLSLKVSDHGQEIMNQEGRNNHDTSASSICATKDNTIFHNRKDSVCDALVDSEIIKFDSIRDFVAEVPKTSLVEERSEDGKNCTDENFREAMESDQPVVVDIFSSKPASDSNILKSHVEASQDVISSLKDSVIQQSQSVQSDRVLEDADYQAQRTDDSSISDTSPDKTSRTSPKNLHCRETLPNSADSVHNPSQIPTFHFSAPNSDANNAPHMTQLSRDYNLMRRTAAFQSQTAPLGNFPSIMLPNQNSLFSLPLNTSSATLPTPPPLLPPHDPSGNAGLLFQQSCFGSQIFSKPYSTELSSNSQVGEFQHRAYPPLQEPHQPFSHLEDFGLKPPLGCNPSSQQFGDSVLFGEDHLKQLPMQATSVSDSSFRSNNYFQPMPFLQEGSATKQSFSGDNLTPGEILKSFSDIDPYLQQRQAPYNLHHSVPDGVYSLPGKVGCSSRYPPELQDRNQPSHPLDFGVSRNSTHFNPYASTFEKPLSSRFSSGVFRQEKHTMYGGNHDYPLGLSHSSVDEQGVGSREATSPTSAIGVGKIIPTSGGDQYDPLFDSIEPSSKSHKKSDHTQKWKPSADANIILRLKGSNQLLDVEENNKKKEVGGIVLATSIDNEEFGETADLGVGVVENGSQSNPNALTNTNMGEVEIEQIKSSGKSKKGKQSRSKKLFKACLADFVKEVLKPSWRQGSMSKETFKTVVKKTVDKVSEAMKSHQIPKSKAKINRYIDSSQRKLTKLVMGYVDKYAKG</sequence>
<feature type="region of interest" description="Disordered" evidence="3">
    <location>
        <begin position="698"/>
        <end position="795"/>
    </location>
</feature>
<feature type="region of interest" description="Disordered" evidence="3">
    <location>
        <begin position="557"/>
        <end position="578"/>
    </location>
</feature>
<feature type="compositionally biased region" description="Pro residues" evidence="3">
    <location>
        <begin position="122"/>
        <end position="132"/>
    </location>
</feature>
<feature type="compositionally biased region" description="Basic and acidic residues" evidence="3">
    <location>
        <begin position="823"/>
        <end position="832"/>
    </location>
</feature>
<evidence type="ECO:0008006" key="8">
    <source>
        <dbReference type="Google" id="ProtNLM"/>
    </source>
</evidence>
<feature type="region of interest" description="Disordered" evidence="3">
    <location>
        <begin position="823"/>
        <end position="854"/>
    </location>
</feature>
<evidence type="ECO:0000313" key="6">
    <source>
        <dbReference type="EMBL" id="KAJ9140561.1"/>
    </source>
</evidence>
<evidence type="ECO:0000256" key="3">
    <source>
        <dbReference type="SAM" id="MobiDB-lite"/>
    </source>
</evidence>
<keyword evidence="7" id="KW-1185">Reference proteome</keyword>
<dbReference type="Pfam" id="PF01805">
    <property type="entry name" value="Surp"/>
    <property type="match status" value="1"/>
</dbReference>
<feature type="region of interest" description="Disordered" evidence="3">
    <location>
        <begin position="470"/>
        <end position="498"/>
    </location>
</feature>
<evidence type="ECO:0000259" key="5">
    <source>
        <dbReference type="PROSITE" id="PS50128"/>
    </source>
</evidence>
<dbReference type="Gene3D" id="1.10.10.790">
    <property type="entry name" value="Surp module"/>
    <property type="match status" value="1"/>
</dbReference>
<feature type="compositionally biased region" description="Polar residues" evidence="3">
    <location>
        <begin position="470"/>
        <end position="480"/>
    </location>
</feature>
<keyword evidence="1" id="KW-0507">mRNA processing</keyword>
<feature type="compositionally biased region" description="Pro residues" evidence="3">
    <location>
        <begin position="214"/>
        <end position="237"/>
    </location>
</feature>
<evidence type="ECO:0000259" key="4">
    <source>
        <dbReference type="PROSITE" id="PS50103"/>
    </source>
</evidence>
<feature type="compositionally biased region" description="Pro residues" evidence="3">
    <location>
        <begin position="44"/>
        <end position="56"/>
    </location>
</feature>
<reference evidence="6" key="1">
    <citation type="journal article" date="2023" name="Plant Biotechnol. J.">
        <title>Chromosome-level wild Hevea brasiliensis genome provides new tools for genomic-assisted breeding and valuable loci to elevate rubber yield.</title>
        <authorList>
            <person name="Cheng H."/>
            <person name="Song X."/>
            <person name="Hu Y."/>
            <person name="Wu T."/>
            <person name="Yang Q."/>
            <person name="An Z."/>
            <person name="Feng S."/>
            <person name="Deng Z."/>
            <person name="Wu W."/>
            <person name="Zeng X."/>
            <person name="Tu M."/>
            <person name="Wang X."/>
            <person name="Huang H."/>
        </authorList>
    </citation>
    <scope>NUCLEOTIDE SEQUENCE</scope>
    <source>
        <strain evidence="6">MT/VB/25A 57/8</strain>
    </source>
</reference>
<dbReference type="InterPro" id="IPR000571">
    <property type="entry name" value="Znf_CCCH"/>
</dbReference>
<feature type="compositionally biased region" description="Polar residues" evidence="3">
    <location>
        <begin position="1"/>
        <end position="17"/>
    </location>
</feature>
<protein>
    <recommendedName>
        <fullName evidence="8">C3H1-type domain-containing protein</fullName>
    </recommendedName>
</protein>
<dbReference type="InterPro" id="IPR000061">
    <property type="entry name" value="Surp"/>
</dbReference>
<feature type="compositionally biased region" description="Basic residues" evidence="3">
    <location>
        <begin position="732"/>
        <end position="742"/>
    </location>
</feature>
<dbReference type="InterPro" id="IPR035967">
    <property type="entry name" value="SWAP/Surp_sf"/>
</dbReference>
<accession>A0ABQ9KJH9</accession>
<keyword evidence="2" id="KW-0479">Metal-binding</keyword>
<evidence type="ECO:0000313" key="7">
    <source>
        <dbReference type="Proteomes" id="UP001174677"/>
    </source>
</evidence>
<evidence type="ECO:0000256" key="1">
    <source>
        <dbReference type="ARBA" id="ARBA00022664"/>
    </source>
</evidence>
<evidence type="ECO:0000256" key="2">
    <source>
        <dbReference type="PROSITE-ProRule" id="PRU00723"/>
    </source>
</evidence>
<dbReference type="Proteomes" id="UP001174677">
    <property type="component" value="Chromosome 17"/>
</dbReference>
<keyword evidence="2" id="KW-0862">Zinc</keyword>
<feature type="region of interest" description="Disordered" evidence="3">
    <location>
        <begin position="1369"/>
        <end position="1423"/>
    </location>
</feature>
<dbReference type="PANTHER" id="PTHR36886">
    <property type="entry name" value="PROTEIN FRIGIDA-ESSENTIAL 1"/>
    <property type="match status" value="1"/>
</dbReference>
<dbReference type="PROSITE" id="PS50103">
    <property type="entry name" value="ZF_C3H1"/>
    <property type="match status" value="1"/>
</dbReference>
<dbReference type="EMBL" id="JARPOI010000017">
    <property type="protein sequence ID" value="KAJ9140561.1"/>
    <property type="molecule type" value="Genomic_DNA"/>
</dbReference>
<feature type="region of interest" description="Disordered" evidence="3">
    <location>
        <begin position="992"/>
        <end position="1047"/>
    </location>
</feature>
<feature type="compositionally biased region" description="Basic and acidic residues" evidence="3">
    <location>
        <begin position="710"/>
        <end position="722"/>
    </location>
</feature>
<dbReference type="PANTHER" id="PTHR36886:SF7">
    <property type="entry name" value="EXPRESSED PROTEIN"/>
    <property type="match status" value="1"/>
</dbReference>
<name>A0ABQ9KJH9_HEVBR</name>
<comment type="caution">
    <text evidence="6">The sequence shown here is derived from an EMBL/GenBank/DDBJ whole genome shotgun (WGS) entry which is preliminary data.</text>
</comment>
<gene>
    <name evidence="6" type="ORF">P3X46_031194</name>
</gene>
<feature type="region of interest" description="Disordered" evidence="3">
    <location>
        <begin position="1"/>
        <end position="92"/>
    </location>
</feature>
<dbReference type="SUPFAM" id="SSF109905">
    <property type="entry name" value="Surp module (SWAP domain)"/>
    <property type="match status" value="1"/>
</dbReference>
<keyword evidence="2" id="KW-0863">Zinc-finger</keyword>
<feature type="compositionally biased region" description="Basic and acidic residues" evidence="3">
    <location>
        <begin position="487"/>
        <end position="498"/>
    </location>
</feature>
<dbReference type="InterPro" id="IPR052650">
    <property type="entry name" value="Zinc_finger_CCCH"/>
</dbReference>
<feature type="region of interest" description="Disordered" evidence="3">
    <location>
        <begin position="204"/>
        <end position="237"/>
    </location>
</feature>
<proteinExistence type="predicted"/>
<feature type="compositionally biased region" description="Pro residues" evidence="3">
    <location>
        <begin position="18"/>
        <end position="35"/>
    </location>
</feature>
<feature type="region of interest" description="Disordered" evidence="3">
    <location>
        <begin position="104"/>
        <end position="136"/>
    </location>
</feature>
<feature type="domain" description="SURP motif" evidence="5">
    <location>
        <begin position="342"/>
        <end position="390"/>
    </location>
</feature>
<feature type="compositionally biased region" description="Low complexity" evidence="3">
    <location>
        <begin position="767"/>
        <end position="776"/>
    </location>
</feature>
<feature type="zinc finger region" description="C3H1-type" evidence="2">
    <location>
        <begin position="798"/>
        <end position="825"/>
    </location>
</feature>
<feature type="compositionally biased region" description="Polar residues" evidence="3">
    <location>
        <begin position="839"/>
        <end position="853"/>
    </location>
</feature>
<organism evidence="6 7">
    <name type="scientific">Hevea brasiliensis</name>
    <name type="common">Para rubber tree</name>
    <name type="synonym">Siphonia brasiliensis</name>
    <dbReference type="NCBI Taxonomy" id="3981"/>
    <lineage>
        <taxon>Eukaryota</taxon>
        <taxon>Viridiplantae</taxon>
        <taxon>Streptophyta</taxon>
        <taxon>Embryophyta</taxon>
        <taxon>Tracheophyta</taxon>
        <taxon>Spermatophyta</taxon>
        <taxon>Magnoliopsida</taxon>
        <taxon>eudicotyledons</taxon>
        <taxon>Gunneridae</taxon>
        <taxon>Pentapetalae</taxon>
        <taxon>rosids</taxon>
        <taxon>fabids</taxon>
        <taxon>Malpighiales</taxon>
        <taxon>Euphorbiaceae</taxon>
        <taxon>Crotonoideae</taxon>
        <taxon>Micrandreae</taxon>
        <taxon>Hevea</taxon>
    </lineage>
</organism>
<dbReference type="PROSITE" id="PS50128">
    <property type="entry name" value="SURP"/>
    <property type="match status" value="1"/>
</dbReference>